<dbReference type="GO" id="GO:0016301">
    <property type="term" value="F:kinase activity"/>
    <property type="evidence" value="ECO:0007669"/>
    <property type="project" value="UniProtKB-KW"/>
</dbReference>
<dbReference type="SUPFAM" id="SSF53062">
    <property type="entry name" value="PTS system fructose IIA component-like"/>
    <property type="match status" value="1"/>
</dbReference>
<gene>
    <name evidence="10" type="ORF">EEM47_13140</name>
</gene>
<evidence type="ECO:0000259" key="9">
    <source>
        <dbReference type="PROSITE" id="PS51096"/>
    </source>
</evidence>
<evidence type="ECO:0000256" key="4">
    <source>
        <dbReference type="ARBA" id="ARBA00022553"/>
    </source>
</evidence>
<evidence type="ECO:0000256" key="8">
    <source>
        <dbReference type="ARBA" id="ARBA00022777"/>
    </source>
</evidence>
<dbReference type="CDD" id="cd00006">
    <property type="entry name" value="PTS_IIA_man"/>
    <property type="match status" value="1"/>
</dbReference>
<dbReference type="GO" id="GO:0009401">
    <property type="term" value="P:phosphoenolpyruvate-dependent sugar phosphotransferase system"/>
    <property type="evidence" value="ECO:0007669"/>
    <property type="project" value="UniProtKB-KW"/>
</dbReference>
<dbReference type="GO" id="GO:0016020">
    <property type="term" value="C:membrane"/>
    <property type="evidence" value="ECO:0007669"/>
    <property type="project" value="InterPro"/>
</dbReference>
<name>A0A3K8YC95_SALER</name>
<dbReference type="EMBL" id="ROVY01000039">
    <property type="protein sequence ID" value="MHI22792.1"/>
    <property type="molecule type" value="Genomic_DNA"/>
</dbReference>
<dbReference type="InterPro" id="IPR036662">
    <property type="entry name" value="PTS_EIIA_man-typ_sf"/>
</dbReference>
<keyword evidence="4" id="KW-0597">Phosphoprotein</keyword>
<evidence type="ECO:0000256" key="1">
    <source>
        <dbReference type="ARBA" id="ARBA00004496"/>
    </source>
</evidence>
<feature type="domain" description="PTS EIIA type-4" evidence="9">
    <location>
        <begin position="4"/>
        <end position="128"/>
    </location>
</feature>
<reference evidence="10" key="1">
    <citation type="submission" date="2018-11" db="EMBL/GenBank/DDBJ databases">
        <authorList>
            <consortium name="PulseNet: The National Subtyping Network for Foodborne Disease Surveillance"/>
            <person name="Tarr C.L."/>
            <person name="Trees E."/>
            <person name="Katz L.S."/>
            <person name="Carleton-Romer H.A."/>
            <person name="Stroika S."/>
            <person name="Kucerova Z."/>
            <person name="Roache K.F."/>
            <person name="Sabol A.L."/>
            <person name="Besser J."/>
            <person name="Gerner-Smidt P."/>
        </authorList>
    </citation>
    <scope>NUCLEOTIDE SEQUENCE [LARGE SCALE GENOMIC DNA]</scope>
    <source>
        <strain evidence="10">PNUSAS059688</strain>
    </source>
</reference>
<dbReference type="GO" id="GO:0016773">
    <property type="term" value="F:phosphotransferase activity, alcohol group as acceptor"/>
    <property type="evidence" value="ECO:0007669"/>
    <property type="project" value="InterPro"/>
</dbReference>
<dbReference type="InterPro" id="IPR004701">
    <property type="entry name" value="PTS_EIIA_man-typ"/>
</dbReference>
<keyword evidence="5" id="KW-0762">Sugar transport</keyword>
<sequence>MNMEIAIVVITHGASAVALCKTAEMIVGQQDNLAVLDFFPGENVDSLAIKISQSLKALNTDNGVLFLVDVFGGSPFNAAMLVSSEQQSADVVSGVNIPMLIDCFMDRNTVKTFSDLADVAKSSGIAGILSMTQDMEFNNQGEDL</sequence>
<dbReference type="Gene3D" id="3.40.50.510">
    <property type="entry name" value="Phosphotransferase system, mannose-type IIA component"/>
    <property type="match status" value="1"/>
</dbReference>
<dbReference type="Proteomes" id="UP000885364">
    <property type="component" value="Unassembled WGS sequence"/>
</dbReference>
<evidence type="ECO:0000313" key="10">
    <source>
        <dbReference type="EMBL" id="MHI22792.1"/>
    </source>
</evidence>
<evidence type="ECO:0000256" key="2">
    <source>
        <dbReference type="ARBA" id="ARBA00022448"/>
    </source>
</evidence>
<dbReference type="InterPro" id="IPR033887">
    <property type="entry name" value="PTS_IIA_man"/>
</dbReference>
<dbReference type="PANTHER" id="PTHR33799:SF1">
    <property type="entry name" value="PTS SYSTEM MANNOSE-SPECIFIC EIIAB COMPONENT-RELATED"/>
    <property type="match status" value="1"/>
</dbReference>
<dbReference type="NCBIfam" id="TIGR00824">
    <property type="entry name" value="EIIA-man"/>
    <property type="match status" value="1"/>
</dbReference>
<evidence type="ECO:0000256" key="5">
    <source>
        <dbReference type="ARBA" id="ARBA00022597"/>
    </source>
</evidence>
<keyword evidence="6" id="KW-0808">Transferase</keyword>
<comment type="subcellular location">
    <subcellularLocation>
        <location evidence="1">Cytoplasm</location>
    </subcellularLocation>
</comment>
<dbReference type="InterPro" id="IPR013789">
    <property type="entry name" value="PTS_EIIA_man"/>
</dbReference>
<evidence type="ECO:0000256" key="6">
    <source>
        <dbReference type="ARBA" id="ARBA00022679"/>
    </source>
</evidence>
<accession>A0A3K8YC95</accession>
<dbReference type="PANTHER" id="PTHR33799">
    <property type="entry name" value="PTS PERMEASE-RELATED-RELATED"/>
    <property type="match status" value="1"/>
</dbReference>
<dbReference type="Pfam" id="PF03610">
    <property type="entry name" value="EIIA-man"/>
    <property type="match status" value="1"/>
</dbReference>
<comment type="caution">
    <text evidence="10">The sequence shown here is derived from an EMBL/GenBank/DDBJ whole genome shotgun (WGS) entry which is preliminary data.</text>
</comment>
<organism evidence="10">
    <name type="scientific">Salmonella enterica</name>
    <name type="common">Salmonella choleraesuis</name>
    <dbReference type="NCBI Taxonomy" id="28901"/>
    <lineage>
        <taxon>Bacteria</taxon>
        <taxon>Pseudomonadati</taxon>
        <taxon>Pseudomonadota</taxon>
        <taxon>Gammaproteobacteria</taxon>
        <taxon>Enterobacterales</taxon>
        <taxon>Enterobacteriaceae</taxon>
        <taxon>Salmonella</taxon>
    </lineage>
</organism>
<dbReference type="AlphaFoldDB" id="A0A3K8YC95"/>
<keyword evidence="8" id="KW-0418">Kinase</keyword>
<keyword evidence="7" id="KW-0598">Phosphotransferase system</keyword>
<protein>
    <submittedName>
        <fullName evidence="10">PTS N'-diacetylchitobiose transporter subunit IIB</fullName>
    </submittedName>
</protein>
<dbReference type="InterPro" id="IPR051471">
    <property type="entry name" value="Bacterial_PTS_sugar_comp"/>
</dbReference>
<dbReference type="PROSITE" id="PS51096">
    <property type="entry name" value="PTS_EIIA_TYPE_4"/>
    <property type="match status" value="1"/>
</dbReference>
<evidence type="ECO:0000256" key="3">
    <source>
        <dbReference type="ARBA" id="ARBA00022490"/>
    </source>
</evidence>
<keyword evidence="3" id="KW-0963">Cytoplasm</keyword>
<proteinExistence type="predicted"/>
<evidence type="ECO:0000256" key="7">
    <source>
        <dbReference type="ARBA" id="ARBA00022683"/>
    </source>
</evidence>
<keyword evidence="2" id="KW-0813">Transport</keyword>
<dbReference type="GO" id="GO:0005737">
    <property type="term" value="C:cytoplasm"/>
    <property type="evidence" value="ECO:0007669"/>
    <property type="project" value="UniProtKB-SubCell"/>
</dbReference>